<dbReference type="PANTHER" id="PTHR48081:SF8">
    <property type="entry name" value="ALPHA_BETA HYDROLASE FOLD-3 DOMAIN-CONTAINING PROTEIN-RELATED"/>
    <property type="match status" value="1"/>
</dbReference>
<name>A0A9P6T4C7_9FUNG</name>
<sequence>MSPKVLSVRQGRALMNLSLQFVHLKHGTFLQSSKDQWATKVQSEGWKGYWIPFKDQSSKKNLQAAHKVKTSIADIGVGCDLVMLFIHGGGMVKGNALMYLANYRAWMKELQIKYGVKIGILTIEYGLSPENPYPCALNECVAAYRYLVEERGIDSRRIVISGDSAGGNLTLTTTLKIRDEYPHLGAAAGQVLFSPWVMCPKPLKDSMDDYISNDGGRIYIEAYTQNLASVQTSQYAAPIRAATLAGLPRMLIFIGGTETLRPSIDGFVEKAIADGVQVEAHTKSGMPHDYALLEDVSSAKIVYEVDEIIGKFIANINDENVKRSVAL</sequence>
<evidence type="ECO:0000313" key="5">
    <source>
        <dbReference type="EMBL" id="KAG0023920.1"/>
    </source>
</evidence>
<dbReference type="InterPro" id="IPR013094">
    <property type="entry name" value="AB_hydrolase_3"/>
</dbReference>
<keyword evidence="6" id="KW-1185">Reference proteome</keyword>
<dbReference type="InterPro" id="IPR033140">
    <property type="entry name" value="Lipase_GDXG_put_SER_AS"/>
</dbReference>
<dbReference type="Proteomes" id="UP000703661">
    <property type="component" value="Unassembled WGS sequence"/>
</dbReference>
<comment type="caution">
    <text evidence="5">The sequence shown here is derived from an EMBL/GenBank/DDBJ whole genome shotgun (WGS) entry which is preliminary data.</text>
</comment>
<dbReference type="Gene3D" id="3.40.50.1820">
    <property type="entry name" value="alpha/beta hydrolase"/>
    <property type="match status" value="1"/>
</dbReference>
<evidence type="ECO:0000256" key="3">
    <source>
        <dbReference type="PROSITE-ProRule" id="PRU10038"/>
    </source>
</evidence>
<dbReference type="EMBL" id="JAAAID010000037">
    <property type="protein sequence ID" value="KAG0023920.1"/>
    <property type="molecule type" value="Genomic_DNA"/>
</dbReference>
<organism evidence="5 6">
    <name type="scientific">Entomortierella chlamydospora</name>
    <dbReference type="NCBI Taxonomy" id="101097"/>
    <lineage>
        <taxon>Eukaryota</taxon>
        <taxon>Fungi</taxon>
        <taxon>Fungi incertae sedis</taxon>
        <taxon>Mucoromycota</taxon>
        <taxon>Mortierellomycotina</taxon>
        <taxon>Mortierellomycetes</taxon>
        <taxon>Mortierellales</taxon>
        <taxon>Mortierellaceae</taxon>
        <taxon>Entomortierella</taxon>
    </lineage>
</organism>
<dbReference type="AlphaFoldDB" id="A0A9P6T4C7"/>
<evidence type="ECO:0000256" key="2">
    <source>
        <dbReference type="ARBA" id="ARBA00022801"/>
    </source>
</evidence>
<dbReference type="PANTHER" id="PTHR48081">
    <property type="entry name" value="AB HYDROLASE SUPERFAMILY PROTEIN C4A8.06C"/>
    <property type="match status" value="1"/>
</dbReference>
<gene>
    <name evidence="5" type="ORF">BGZ80_007282</name>
</gene>
<dbReference type="PROSITE" id="PS01174">
    <property type="entry name" value="LIPASE_GDXG_SER"/>
    <property type="match status" value="1"/>
</dbReference>
<feature type="active site" evidence="3">
    <location>
        <position position="164"/>
    </location>
</feature>
<feature type="domain" description="Alpha/beta hydrolase fold-3" evidence="4">
    <location>
        <begin position="83"/>
        <end position="291"/>
    </location>
</feature>
<protein>
    <recommendedName>
        <fullName evidence="4">Alpha/beta hydrolase fold-3 domain-containing protein</fullName>
    </recommendedName>
</protein>
<reference evidence="5" key="1">
    <citation type="journal article" date="2020" name="Fungal Divers.">
        <title>Resolving the Mortierellaceae phylogeny through synthesis of multi-gene phylogenetics and phylogenomics.</title>
        <authorList>
            <person name="Vandepol N."/>
            <person name="Liber J."/>
            <person name="Desiro A."/>
            <person name="Na H."/>
            <person name="Kennedy M."/>
            <person name="Barry K."/>
            <person name="Grigoriev I.V."/>
            <person name="Miller A.N."/>
            <person name="O'Donnell K."/>
            <person name="Stajich J.E."/>
            <person name="Bonito G."/>
        </authorList>
    </citation>
    <scope>NUCLEOTIDE SEQUENCE</scope>
    <source>
        <strain evidence="5">NRRL 2769</strain>
    </source>
</reference>
<dbReference type="GO" id="GO:0016787">
    <property type="term" value="F:hydrolase activity"/>
    <property type="evidence" value="ECO:0007669"/>
    <property type="project" value="UniProtKB-KW"/>
</dbReference>
<evidence type="ECO:0000256" key="1">
    <source>
        <dbReference type="ARBA" id="ARBA00010515"/>
    </source>
</evidence>
<comment type="similarity">
    <text evidence="1">Belongs to the 'GDXG' lipolytic enzyme family.</text>
</comment>
<evidence type="ECO:0000259" key="4">
    <source>
        <dbReference type="Pfam" id="PF07859"/>
    </source>
</evidence>
<dbReference type="InterPro" id="IPR050300">
    <property type="entry name" value="GDXG_lipolytic_enzyme"/>
</dbReference>
<dbReference type="SUPFAM" id="SSF53474">
    <property type="entry name" value="alpha/beta-Hydrolases"/>
    <property type="match status" value="1"/>
</dbReference>
<proteinExistence type="inferred from homology"/>
<accession>A0A9P6T4C7</accession>
<dbReference type="Pfam" id="PF07859">
    <property type="entry name" value="Abhydrolase_3"/>
    <property type="match status" value="1"/>
</dbReference>
<dbReference type="InterPro" id="IPR029058">
    <property type="entry name" value="AB_hydrolase_fold"/>
</dbReference>
<evidence type="ECO:0000313" key="6">
    <source>
        <dbReference type="Proteomes" id="UP000703661"/>
    </source>
</evidence>
<keyword evidence="2" id="KW-0378">Hydrolase</keyword>